<organism evidence="1 2">
    <name type="scientific">Fusarium decemcellulare</name>
    <dbReference type="NCBI Taxonomy" id="57161"/>
    <lineage>
        <taxon>Eukaryota</taxon>
        <taxon>Fungi</taxon>
        <taxon>Dikarya</taxon>
        <taxon>Ascomycota</taxon>
        <taxon>Pezizomycotina</taxon>
        <taxon>Sordariomycetes</taxon>
        <taxon>Hypocreomycetidae</taxon>
        <taxon>Hypocreales</taxon>
        <taxon>Nectriaceae</taxon>
        <taxon>Fusarium</taxon>
        <taxon>Fusarium decemcellulare species complex</taxon>
    </lineage>
</organism>
<protein>
    <submittedName>
        <fullName evidence="1">Uncharacterized protein</fullName>
    </submittedName>
</protein>
<accession>A0ACC1RQA5</accession>
<sequence length="962" mass="109504">MEVVGAVASFIALGQGLQAGVKAVRFLREIPELQQSYDELESEIEFIQDMLQTSQEVANYSPNVPKHPFLLNAIRRLQEIETDFAELATECSHQTGRKMGKVRKTRWLLQENRIGKLHRKTSNAKGMLHFAISCQFGFSMQHEFIETKKGLKSIADQRVEDRIVYELPETTSEGEEMSVEETALADEAAIEAETRATGPHDVSTADLVRNANNHHGPLTRKRGTGTLLTQLRCPKTCRCRCHFSKTEFKLHPWLSALAGSGTLCYNAEPTFGRPKCSEPDCKRGGGLHLTMNYRFPIWLCRGALAVRASYDAFTGLKYSSSLRPSRILPRTDDIWFRIKAGDPDVFFQNSHPYYPDDVDETGQSLIQDAIIKSQFESVMKMLEWWGGILTEGSFSSEVAFMAYDRLELETYHSDRNAYALNKVIEYCSGEHEMNTKVHCAVMDQEDVPSALEEEPDALNILNHFGYAPLHLAARLNNLEALNDLILADPDLCFSSSEDDHVWPTPQDVVEMAIMIHGSAVPLSWNRETLKRLPMGTRPVRLVGEGAANAVFELSLPEGFPWAHEFKGWLLRVAKAPANGLPARFNYLKQQEFYSKQIKPFLKAHAIQQELVVLRHTNIVPQLNAFLRSIDHERKEKFRGSFISESNWGLLVEDMRVSGELLSNAKHGRNTDFRLYADTKNNVLVEFKPKWLSQSPSAPEDAIRCRQCAMELFNFLRDPNPSRQPPERKPCPLTLANPDAPSAISSPFRFAPKLASKADNPLVRQLLARTANHQVIRDLRSLQNFADSNGPLHAEKHDPMFSLAMTIRDCTCFVQMNLGPNVPDDQRLRLRLGDFDLKDTDMKFRRWTSAEHDLIDSACYTADWIMCNDKYYHPPTKCLLEWTRRPKQSVKIIGIKAKDNAVNKAMHFPVEKMTTRANLHWMTTNSSKLKAYIEPYRKEKPKMEVCPFRTEPPNLRKWLSNVP</sequence>
<evidence type="ECO:0000313" key="2">
    <source>
        <dbReference type="Proteomes" id="UP001148629"/>
    </source>
</evidence>
<dbReference type="Proteomes" id="UP001148629">
    <property type="component" value="Unassembled WGS sequence"/>
</dbReference>
<evidence type="ECO:0000313" key="1">
    <source>
        <dbReference type="EMBL" id="KAJ3523748.1"/>
    </source>
</evidence>
<proteinExistence type="predicted"/>
<dbReference type="EMBL" id="JANRMS010002197">
    <property type="protein sequence ID" value="KAJ3523748.1"/>
    <property type="molecule type" value="Genomic_DNA"/>
</dbReference>
<keyword evidence="2" id="KW-1185">Reference proteome</keyword>
<gene>
    <name evidence="1" type="ORF">NM208_g12333</name>
</gene>
<name>A0ACC1RQA5_9HYPO</name>
<comment type="caution">
    <text evidence="1">The sequence shown here is derived from an EMBL/GenBank/DDBJ whole genome shotgun (WGS) entry which is preliminary data.</text>
</comment>
<reference evidence="1" key="1">
    <citation type="submission" date="2022-08" db="EMBL/GenBank/DDBJ databases">
        <title>Genome Sequence of Fusarium decemcellulare.</title>
        <authorList>
            <person name="Buettner E."/>
        </authorList>
    </citation>
    <scope>NUCLEOTIDE SEQUENCE</scope>
    <source>
        <strain evidence="1">Babe19</strain>
    </source>
</reference>